<dbReference type="InterPro" id="IPR012495">
    <property type="entry name" value="TadE-like_dom"/>
</dbReference>
<evidence type="ECO:0000259" key="2">
    <source>
        <dbReference type="Pfam" id="PF07811"/>
    </source>
</evidence>
<dbReference type="Proteomes" id="UP001163632">
    <property type="component" value="Plasmid unnamed1"/>
</dbReference>
<dbReference type="Pfam" id="PF07811">
    <property type="entry name" value="TadE"/>
    <property type="match status" value="1"/>
</dbReference>
<evidence type="ECO:0000313" key="3">
    <source>
        <dbReference type="EMBL" id="UZA04735.1"/>
    </source>
</evidence>
<keyword evidence="3" id="KW-0614">Plasmid</keyword>
<feature type="transmembrane region" description="Helical" evidence="1">
    <location>
        <begin position="298"/>
        <end position="316"/>
    </location>
</feature>
<evidence type="ECO:0000256" key="1">
    <source>
        <dbReference type="SAM" id="Phobius"/>
    </source>
</evidence>
<gene>
    <name evidence="3" type="ORF">LP092_15305</name>
</gene>
<dbReference type="EMBL" id="CP087831">
    <property type="protein sequence ID" value="UZA04735.1"/>
    <property type="molecule type" value="Genomic_DNA"/>
</dbReference>
<dbReference type="RefSeq" id="WP_264697289.1">
    <property type="nucleotide sequence ID" value="NZ_CP087831.1"/>
</dbReference>
<keyword evidence="1" id="KW-1133">Transmembrane helix</keyword>
<keyword evidence="1" id="KW-0472">Membrane</keyword>
<feature type="transmembrane region" description="Helical" evidence="1">
    <location>
        <begin position="18"/>
        <end position="37"/>
    </location>
</feature>
<sequence>MFYKIDLQKQKGASVTEILVVTPLVMLLGMIGIQYALMYNAKTNVTYASYEAARAGAINNADPQAIEDGLLKGLLPLLSTNLRAEGVKADTTNSLTATAQGKLALEKLKLDEARFMKIEIISPNEAAFDACNNTQLQKILNTTNKVIPNKHSDIQNYKCSDPNISISQANVLKLRITYGYKPKIPLAKDMFVSIASFVRGSQEAFDLKLLAADRIPITVDVSAQMLSPAVENGLQTKSYVPPKGDMPLPIGIKLPDVSGIKLPEGYENMSVDEIIDILSKEENGGAGSIGTGKSKKDWLAILVALGVIGAGAYQLGGDGSGVELISDFMDGCS</sequence>
<keyword evidence="1" id="KW-0812">Transmembrane</keyword>
<feature type="domain" description="TadE-like" evidence="2">
    <location>
        <begin position="12"/>
        <end position="54"/>
    </location>
</feature>
<keyword evidence="4" id="KW-1185">Reference proteome</keyword>
<reference evidence="3" key="1">
    <citation type="journal article" date="2022" name="BMC Microbiol.">
        <title>Whole genome sequencing of Moraxella bovis strains from North America reveals two genotypes with different genetic determinants.</title>
        <authorList>
            <person name="Wynn E.L."/>
            <person name="Hille M.M."/>
            <person name="Loy J.D."/>
            <person name="Schuller G."/>
            <person name="Kuhn K.L."/>
            <person name="Dickey A.M."/>
            <person name="Bono J.L."/>
            <person name="Clawson M.L."/>
        </authorList>
    </citation>
    <scope>NUCLEOTIDE SEQUENCE</scope>
    <source>
        <strain evidence="3">SAM102599</strain>
    </source>
</reference>
<name>A0ABY6MAX9_MORBO</name>
<organism evidence="3 4">
    <name type="scientific">Moraxella bovis</name>
    <dbReference type="NCBI Taxonomy" id="476"/>
    <lineage>
        <taxon>Bacteria</taxon>
        <taxon>Pseudomonadati</taxon>
        <taxon>Pseudomonadota</taxon>
        <taxon>Gammaproteobacteria</taxon>
        <taxon>Moraxellales</taxon>
        <taxon>Moraxellaceae</taxon>
        <taxon>Moraxella</taxon>
    </lineage>
</organism>
<accession>A0ABY6MAX9</accession>
<proteinExistence type="predicted"/>
<protein>
    <submittedName>
        <fullName evidence="3">Pilus assembly protein</fullName>
    </submittedName>
</protein>
<evidence type="ECO:0000313" key="4">
    <source>
        <dbReference type="Proteomes" id="UP001163632"/>
    </source>
</evidence>
<geneLocation type="plasmid" evidence="3 4">
    <name>unnamed1</name>
</geneLocation>